<proteinExistence type="predicted"/>
<dbReference type="EMBL" id="JADKYU010001080">
    <property type="protein sequence ID" value="MBF4986305.1"/>
    <property type="molecule type" value="Genomic_DNA"/>
</dbReference>
<evidence type="ECO:0000313" key="1">
    <source>
        <dbReference type="EMBL" id="MBF4986305.1"/>
    </source>
</evidence>
<comment type="caution">
    <text evidence="1">The sequence shown here is derived from an EMBL/GenBank/DDBJ whole genome shotgun (WGS) entry which is preliminary data.</text>
</comment>
<dbReference type="Proteomes" id="UP001194729">
    <property type="component" value="Unassembled WGS sequence"/>
</dbReference>
<evidence type="ECO:0000313" key="2">
    <source>
        <dbReference type="Proteomes" id="UP001194729"/>
    </source>
</evidence>
<name>A0ABS0AAD6_9FLAO</name>
<sequence>LSRSIVAGVYPEGGNVNQLQICSVVIHTDLENEENTLLQFYSNAQTTVEDLQNGQQKISFQGTVDPSGEMVKFAFTEEFSL</sequence>
<organism evidence="1 2">
    <name type="scientific">Nonlabens mediterrranea</name>
    <dbReference type="NCBI Taxonomy" id="1419947"/>
    <lineage>
        <taxon>Bacteria</taxon>
        <taxon>Pseudomonadati</taxon>
        <taxon>Bacteroidota</taxon>
        <taxon>Flavobacteriia</taxon>
        <taxon>Flavobacteriales</taxon>
        <taxon>Flavobacteriaceae</taxon>
        <taxon>Nonlabens</taxon>
    </lineage>
</organism>
<accession>A0ABS0AAD6</accession>
<feature type="non-terminal residue" evidence="1">
    <location>
        <position position="1"/>
    </location>
</feature>
<reference evidence="1 2" key="1">
    <citation type="submission" date="2020-11" db="EMBL/GenBank/DDBJ databases">
        <title>P. mediterranea TC4 genome.</title>
        <authorList>
            <person name="Molmeret M."/>
        </authorList>
    </citation>
    <scope>NUCLEOTIDE SEQUENCE [LARGE SCALE GENOMIC DNA]</scope>
    <source>
        <strain evidence="1 2">TC4</strain>
    </source>
</reference>
<keyword evidence="2" id="KW-1185">Reference proteome</keyword>
<gene>
    <name evidence="1" type="ORF">FNJ87_18985</name>
</gene>
<protein>
    <submittedName>
        <fullName evidence="1">Uncharacterized protein</fullName>
    </submittedName>
</protein>